<dbReference type="Proteomes" id="UP001241110">
    <property type="component" value="Unassembled WGS sequence"/>
</dbReference>
<evidence type="ECO:0000313" key="2">
    <source>
        <dbReference type="Proteomes" id="UP001241110"/>
    </source>
</evidence>
<proteinExistence type="predicted"/>
<evidence type="ECO:0008006" key="3">
    <source>
        <dbReference type="Google" id="ProtNLM"/>
    </source>
</evidence>
<dbReference type="RefSeq" id="WP_313981001.1">
    <property type="nucleotide sequence ID" value="NZ_JASJOS010000007.1"/>
</dbReference>
<sequence length="181" mass="20271">MKSSLQNSFFCILLTLLITGLISCQDNTDTTIEKEILKEVFISRDTAQRYVNNFGRNHAFDSIPATSLTQESPNTRVVWFELKKLKAFINKIEKENGDGVRIYFAAYDSTYSPKNPHAPDKIYWGHNTLILVPTRDSSGIHMDYFKAKNIGKGLDSEAPTAINRAGLCPPPTPCQGAELLE</sequence>
<evidence type="ECO:0000313" key="1">
    <source>
        <dbReference type="EMBL" id="MDJ1482197.1"/>
    </source>
</evidence>
<organism evidence="1 2">
    <name type="scientific">Xanthocytophaga flava</name>
    <dbReference type="NCBI Taxonomy" id="3048013"/>
    <lineage>
        <taxon>Bacteria</taxon>
        <taxon>Pseudomonadati</taxon>
        <taxon>Bacteroidota</taxon>
        <taxon>Cytophagia</taxon>
        <taxon>Cytophagales</taxon>
        <taxon>Rhodocytophagaceae</taxon>
        <taxon>Xanthocytophaga</taxon>
    </lineage>
</organism>
<dbReference type="AlphaFoldDB" id="A0AAE3QMR2"/>
<dbReference type="PROSITE" id="PS51257">
    <property type="entry name" value="PROKAR_LIPOPROTEIN"/>
    <property type="match status" value="1"/>
</dbReference>
<gene>
    <name evidence="1" type="ORF">QNI16_16960</name>
</gene>
<comment type="caution">
    <text evidence="1">The sequence shown here is derived from an EMBL/GenBank/DDBJ whole genome shotgun (WGS) entry which is preliminary data.</text>
</comment>
<dbReference type="EMBL" id="JASJOS010000007">
    <property type="protein sequence ID" value="MDJ1482197.1"/>
    <property type="molecule type" value="Genomic_DNA"/>
</dbReference>
<protein>
    <recommendedName>
        <fullName evidence="3">Lipoprotein</fullName>
    </recommendedName>
</protein>
<reference evidence="1" key="1">
    <citation type="submission" date="2023-05" db="EMBL/GenBank/DDBJ databases">
        <authorList>
            <person name="Zhang X."/>
        </authorList>
    </citation>
    <scope>NUCLEOTIDE SEQUENCE</scope>
    <source>
        <strain evidence="1">YF14B1</strain>
    </source>
</reference>
<accession>A0AAE3QMR2</accession>
<name>A0AAE3QMR2_9BACT</name>